<dbReference type="OMA" id="SHEEADW"/>
<dbReference type="STRING" id="4097.A0A1S3ZDI2"/>
<sequence>MAGDQAPLDDSTTASYTNSQTAMDSTNPLYMHPSENVGSMLVPLAFDGSGYRSWKRGVLRALSVKNKTGFINEKRKRPDPNSPMFNQWERCDDMVTSWILNSLSKDLEDSLQYVKDAEELWQELEDRYDQTNGAKLYQLQKKINDLTQGSLDITGYYTKMKKLWEELSTLNANARCTCNCTCGAKASMHKAKQDRRLIQFLTGLNELYTIVRGSILMMNPLPSLAQAFSILIQEEKQREMRPQSQLLMESTTLNAGRAGNNNFRNTNGNGYNNFKMNYNQHANNNTGSSVFRGSYPQNRSRLYCEFCKRPGHSKDKCYKLHGYPQNSPQSSQQSRFNKGK</sequence>
<feature type="domain" description="Retrotransposon Copia-like N-terminal" evidence="2">
    <location>
        <begin position="32"/>
        <end position="78"/>
    </location>
</feature>
<dbReference type="PANTHER" id="PTHR37610">
    <property type="entry name" value="CCHC-TYPE DOMAIN-CONTAINING PROTEIN"/>
    <property type="match status" value="1"/>
</dbReference>
<organism evidence="3 4">
    <name type="scientific">Nicotiana tabacum</name>
    <name type="common">Common tobacco</name>
    <dbReference type="NCBI Taxonomy" id="4097"/>
    <lineage>
        <taxon>Eukaryota</taxon>
        <taxon>Viridiplantae</taxon>
        <taxon>Streptophyta</taxon>
        <taxon>Embryophyta</taxon>
        <taxon>Tracheophyta</taxon>
        <taxon>Spermatophyta</taxon>
        <taxon>Magnoliopsida</taxon>
        <taxon>eudicotyledons</taxon>
        <taxon>Gunneridae</taxon>
        <taxon>Pentapetalae</taxon>
        <taxon>asterids</taxon>
        <taxon>lamiids</taxon>
        <taxon>Solanales</taxon>
        <taxon>Solanaceae</taxon>
        <taxon>Nicotianoideae</taxon>
        <taxon>Nicotianeae</taxon>
        <taxon>Nicotiana</taxon>
    </lineage>
</organism>
<evidence type="ECO:0000256" key="1">
    <source>
        <dbReference type="SAM" id="MobiDB-lite"/>
    </source>
</evidence>
<dbReference type="KEGG" id="nta:107785573"/>
<keyword evidence="3" id="KW-1185">Reference proteome</keyword>
<dbReference type="Pfam" id="PF14244">
    <property type="entry name" value="Retrotran_gag_3"/>
    <property type="match status" value="1"/>
</dbReference>
<dbReference type="OrthoDB" id="5544992at2759"/>
<evidence type="ECO:0000313" key="4">
    <source>
        <dbReference type="RefSeq" id="XP_016462394.1"/>
    </source>
</evidence>
<reference evidence="3" key="1">
    <citation type="journal article" date="2014" name="Nat. Commun.">
        <title>The tobacco genome sequence and its comparison with those of tomato and potato.</title>
        <authorList>
            <person name="Sierro N."/>
            <person name="Battey J.N."/>
            <person name="Ouadi S."/>
            <person name="Bakaher N."/>
            <person name="Bovet L."/>
            <person name="Willig A."/>
            <person name="Goepfert S."/>
            <person name="Peitsch M.C."/>
            <person name="Ivanov N.V."/>
        </authorList>
    </citation>
    <scope>NUCLEOTIDE SEQUENCE [LARGE SCALE GENOMIC DNA]</scope>
</reference>
<accession>A0A1S3ZDI2</accession>
<dbReference type="GeneID" id="107785573"/>
<feature type="region of interest" description="Disordered" evidence="1">
    <location>
        <begin position="1"/>
        <end position="20"/>
    </location>
</feature>
<dbReference type="Proteomes" id="UP000790787">
    <property type="component" value="Chromosome 22"/>
</dbReference>
<gene>
    <name evidence="4" type="primary">LOC107785573</name>
</gene>
<proteinExistence type="predicted"/>
<feature type="compositionally biased region" description="Polar residues" evidence="1">
    <location>
        <begin position="10"/>
        <end position="20"/>
    </location>
</feature>
<evidence type="ECO:0000259" key="2">
    <source>
        <dbReference type="Pfam" id="PF14244"/>
    </source>
</evidence>
<name>A0A1S3ZDI2_TOBAC</name>
<dbReference type="AlphaFoldDB" id="A0A1S3ZDI2"/>
<dbReference type="PaxDb" id="4097-A0A1S3ZDI2"/>
<evidence type="ECO:0000313" key="3">
    <source>
        <dbReference type="Proteomes" id="UP000790787"/>
    </source>
</evidence>
<reference evidence="4" key="2">
    <citation type="submission" date="2025-08" db="UniProtKB">
        <authorList>
            <consortium name="RefSeq"/>
        </authorList>
    </citation>
    <scope>IDENTIFICATION</scope>
    <source>
        <tissue evidence="4">Leaf</tissue>
    </source>
</reference>
<protein>
    <submittedName>
        <fullName evidence="4">Uncharacterized protein LOC107785573</fullName>
    </submittedName>
</protein>
<dbReference type="RefSeq" id="XP_016462394.1">
    <property type="nucleotide sequence ID" value="XM_016606908.1"/>
</dbReference>
<dbReference type="PANTHER" id="PTHR37610:SF40">
    <property type="entry name" value="OS01G0909600 PROTEIN"/>
    <property type="match status" value="1"/>
</dbReference>
<dbReference type="InterPro" id="IPR029472">
    <property type="entry name" value="Copia-like_N"/>
</dbReference>